<comment type="caution">
    <text evidence="3">Lacks conserved residue(s) required for the propagation of feature annotation.</text>
</comment>
<dbReference type="Proteomes" id="UP000578112">
    <property type="component" value="Unassembled WGS sequence"/>
</dbReference>
<keyword evidence="8" id="KW-1185">Reference proteome</keyword>
<dbReference type="CDD" id="cd17535">
    <property type="entry name" value="REC_NarL-like"/>
    <property type="match status" value="1"/>
</dbReference>
<dbReference type="PROSITE" id="PS50043">
    <property type="entry name" value="HTH_LUXR_2"/>
    <property type="match status" value="1"/>
</dbReference>
<feature type="compositionally biased region" description="Pro residues" evidence="4">
    <location>
        <begin position="19"/>
        <end position="37"/>
    </location>
</feature>
<keyword evidence="1" id="KW-0597">Phosphoprotein</keyword>
<dbReference type="InterPro" id="IPR016032">
    <property type="entry name" value="Sig_transdc_resp-reg_C-effctor"/>
</dbReference>
<dbReference type="SUPFAM" id="SSF52172">
    <property type="entry name" value="CheY-like"/>
    <property type="match status" value="1"/>
</dbReference>
<feature type="compositionally biased region" description="Basic and acidic residues" evidence="4">
    <location>
        <begin position="1"/>
        <end position="16"/>
    </location>
</feature>
<organism evidence="7 8">
    <name type="scientific">Actinoplanes digitatis</name>
    <dbReference type="NCBI Taxonomy" id="1868"/>
    <lineage>
        <taxon>Bacteria</taxon>
        <taxon>Bacillati</taxon>
        <taxon>Actinomycetota</taxon>
        <taxon>Actinomycetes</taxon>
        <taxon>Micromonosporales</taxon>
        <taxon>Micromonosporaceae</taxon>
        <taxon>Actinoplanes</taxon>
    </lineage>
</organism>
<dbReference type="InterPro" id="IPR039420">
    <property type="entry name" value="WalR-like"/>
</dbReference>
<dbReference type="RefSeq" id="WP_184994416.1">
    <property type="nucleotide sequence ID" value="NZ_BOMK01000042.1"/>
</dbReference>
<comment type="caution">
    <text evidence="7">The sequence shown here is derived from an EMBL/GenBank/DDBJ whole genome shotgun (WGS) entry which is preliminary data.</text>
</comment>
<gene>
    <name evidence="7" type="ORF">BJ971_003610</name>
</gene>
<feature type="domain" description="HTH luxR-type" evidence="5">
    <location>
        <begin position="178"/>
        <end position="243"/>
    </location>
</feature>
<dbReference type="SMART" id="SM00448">
    <property type="entry name" value="REC"/>
    <property type="match status" value="1"/>
</dbReference>
<protein>
    <submittedName>
        <fullName evidence="7">DNA-binding NarL/FixJ family response regulator</fullName>
    </submittedName>
</protein>
<dbReference type="PANTHER" id="PTHR43214">
    <property type="entry name" value="TWO-COMPONENT RESPONSE REGULATOR"/>
    <property type="match status" value="1"/>
</dbReference>
<accession>A0A7W7MR33</accession>
<dbReference type="EMBL" id="JACHNH010000001">
    <property type="protein sequence ID" value="MBB4763054.1"/>
    <property type="molecule type" value="Genomic_DNA"/>
</dbReference>
<name>A0A7W7MR33_9ACTN</name>
<dbReference type="InterPro" id="IPR001789">
    <property type="entry name" value="Sig_transdc_resp-reg_receiver"/>
</dbReference>
<evidence type="ECO:0000313" key="8">
    <source>
        <dbReference type="Proteomes" id="UP000578112"/>
    </source>
</evidence>
<dbReference type="PANTHER" id="PTHR43214:SF43">
    <property type="entry name" value="TWO-COMPONENT RESPONSE REGULATOR"/>
    <property type="match status" value="1"/>
</dbReference>
<dbReference type="InterPro" id="IPR000792">
    <property type="entry name" value="Tscrpt_reg_LuxR_C"/>
</dbReference>
<dbReference type="Pfam" id="PF00072">
    <property type="entry name" value="Response_reg"/>
    <property type="match status" value="1"/>
</dbReference>
<dbReference type="Gene3D" id="3.40.50.2300">
    <property type="match status" value="1"/>
</dbReference>
<dbReference type="AlphaFoldDB" id="A0A7W7MR33"/>
<dbReference type="SMART" id="SM00421">
    <property type="entry name" value="HTH_LUXR"/>
    <property type="match status" value="1"/>
</dbReference>
<evidence type="ECO:0000256" key="1">
    <source>
        <dbReference type="ARBA" id="ARBA00022553"/>
    </source>
</evidence>
<sequence>MIHDDANTTLDHHQHAESTPPPEPARTGKPPPQPPASPADRIRIALIDKPGLFREGLVGLLERQPDIRVVGVTGSGPEAIQALRHQLPDVLLVGLDAGDLHALDELHLLRHAVPGSKLVVLATHDDPRRVEHLLSSGAHAYIMKNTTLEELVTTIRVVDQHDDRVVLSVSRETMNRLRANSEPILSTREVEVLTLVAEGMRNSDIAGKLFIAEGTVKRHLTNIYAKLGATSRTDAVRRAAKAGLA</sequence>
<dbReference type="GO" id="GO:0000160">
    <property type="term" value="P:phosphorelay signal transduction system"/>
    <property type="evidence" value="ECO:0007669"/>
    <property type="project" value="InterPro"/>
</dbReference>
<evidence type="ECO:0000313" key="7">
    <source>
        <dbReference type="EMBL" id="MBB4763054.1"/>
    </source>
</evidence>
<dbReference type="PROSITE" id="PS50110">
    <property type="entry name" value="RESPONSE_REGULATORY"/>
    <property type="match status" value="1"/>
</dbReference>
<dbReference type="InterPro" id="IPR011006">
    <property type="entry name" value="CheY-like_superfamily"/>
</dbReference>
<feature type="domain" description="Response regulatory" evidence="6">
    <location>
        <begin position="43"/>
        <end position="159"/>
    </location>
</feature>
<evidence type="ECO:0000256" key="3">
    <source>
        <dbReference type="PROSITE-ProRule" id="PRU00169"/>
    </source>
</evidence>
<dbReference type="GO" id="GO:0003677">
    <property type="term" value="F:DNA binding"/>
    <property type="evidence" value="ECO:0007669"/>
    <property type="project" value="UniProtKB-KW"/>
</dbReference>
<reference evidence="7 8" key="1">
    <citation type="submission" date="2020-08" db="EMBL/GenBank/DDBJ databases">
        <title>Sequencing the genomes of 1000 actinobacteria strains.</title>
        <authorList>
            <person name="Klenk H.-P."/>
        </authorList>
    </citation>
    <scope>NUCLEOTIDE SEQUENCE [LARGE SCALE GENOMIC DNA]</scope>
    <source>
        <strain evidence="7 8">DSM 43149</strain>
    </source>
</reference>
<evidence type="ECO:0000256" key="4">
    <source>
        <dbReference type="SAM" id="MobiDB-lite"/>
    </source>
</evidence>
<dbReference type="PRINTS" id="PR00038">
    <property type="entry name" value="HTHLUXR"/>
</dbReference>
<keyword evidence="2 7" id="KW-0238">DNA-binding</keyword>
<evidence type="ECO:0000256" key="2">
    <source>
        <dbReference type="ARBA" id="ARBA00023125"/>
    </source>
</evidence>
<dbReference type="SUPFAM" id="SSF46894">
    <property type="entry name" value="C-terminal effector domain of the bipartite response regulators"/>
    <property type="match status" value="1"/>
</dbReference>
<proteinExistence type="predicted"/>
<dbReference type="Pfam" id="PF00196">
    <property type="entry name" value="GerE"/>
    <property type="match status" value="1"/>
</dbReference>
<dbReference type="InterPro" id="IPR058245">
    <property type="entry name" value="NreC/VraR/RcsB-like_REC"/>
</dbReference>
<dbReference type="PROSITE" id="PS00622">
    <property type="entry name" value="HTH_LUXR_1"/>
    <property type="match status" value="1"/>
</dbReference>
<feature type="region of interest" description="Disordered" evidence="4">
    <location>
        <begin position="1"/>
        <end position="39"/>
    </location>
</feature>
<dbReference type="GO" id="GO:0006355">
    <property type="term" value="P:regulation of DNA-templated transcription"/>
    <property type="evidence" value="ECO:0007669"/>
    <property type="project" value="InterPro"/>
</dbReference>
<dbReference type="CDD" id="cd06170">
    <property type="entry name" value="LuxR_C_like"/>
    <property type="match status" value="1"/>
</dbReference>
<evidence type="ECO:0000259" key="5">
    <source>
        <dbReference type="PROSITE" id="PS50043"/>
    </source>
</evidence>
<evidence type="ECO:0000259" key="6">
    <source>
        <dbReference type="PROSITE" id="PS50110"/>
    </source>
</evidence>